<evidence type="ECO:0000256" key="4">
    <source>
        <dbReference type="ARBA" id="ARBA00023242"/>
    </source>
</evidence>
<dbReference type="GO" id="GO:0000976">
    <property type="term" value="F:transcription cis-regulatory region binding"/>
    <property type="evidence" value="ECO:0000318"/>
    <property type="project" value="GO_Central"/>
</dbReference>
<dbReference type="OMA" id="NIMYSRI"/>
<dbReference type="SUPFAM" id="SSF57959">
    <property type="entry name" value="Leucine zipper domain"/>
    <property type="match status" value="1"/>
</dbReference>
<evidence type="ECO:0000256" key="6">
    <source>
        <dbReference type="SAM" id="MobiDB-lite"/>
    </source>
</evidence>
<dbReference type="CDD" id="cd14688">
    <property type="entry name" value="bZIP_YAP"/>
    <property type="match status" value="1"/>
</dbReference>
<dbReference type="EMBL" id="AE016815">
    <property type="protein sequence ID" value="AAS50788.1"/>
    <property type="molecule type" value="Genomic_DNA"/>
</dbReference>
<dbReference type="Proteomes" id="UP000000591">
    <property type="component" value="Chromosome II"/>
</dbReference>
<dbReference type="PROSITE" id="PS00036">
    <property type="entry name" value="BZIP_BASIC"/>
    <property type="match status" value="1"/>
</dbReference>
<dbReference type="InParanoid" id="Q75DK3"/>
<keyword evidence="4" id="KW-0539">Nucleus</keyword>
<evidence type="ECO:0000256" key="5">
    <source>
        <dbReference type="SAM" id="Coils"/>
    </source>
</evidence>
<dbReference type="GeneID" id="4619056"/>
<proteinExistence type="predicted"/>
<dbReference type="FunCoup" id="Q75DK3">
    <property type="interactions" value="326"/>
</dbReference>
<dbReference type="STRING" id="284811.Q75DK3"/>
<dbReference type="PANTHER" id="PTHR40621:SF8">
    <property type="entry name" value="AP-1-LIKE TRANSCRIPTION FACTOR YAP3"/>
    <property type="match status" value="1"/>
</dbReference>
<dbReference type="InterPro" id="IPR046347">
    <property type="entry name" value="bZIP_sf"/>
</dbReference>
<evidence type="ECO:0000313" key="8">
    <source>
        <dbReference type="EMBL" id="AAS50788.1"/>
    </source>
</evidence>
<dbReference type="Gene3D" id="1.20.5.170">
    <property type="match status" value="1"/>
</dbReference>
<evidence type="ECO:0000256" key="2">
    <source>
        <dbReference type="ARBA" id="ARBA00023015"/>
    </source>
</evidence>
<keyword evidence="2" id="KW-0805">Transcription regulation</keyword>
<feature type="coiled-coil region" evidence="5">
    <location>
        <begin position="121"/>
        <end position="176"/>
    </location>
</feature>
<dbReference type="PROSITE" id="PS50217">
    <property type="entry name" value="BZIP"/>
    <property type="match status" value="1"/>
</dbReference>
<dbReference type="HOGENOM" id="CLU_986862_0_0_1"/>
<reference evidence="9" key="2">
    <citation type="journal article" date="2013" name="G3 (Bethesda)">
        <title>Genomes of Ashbya fungi isolated from insects reveal four mating-type loci, numerous translocations, lack of transposons, and distinct gene duplications.</title>
        <authorList>
            <person name="Dietrich F.S."/>
            <person name="Voegeli S."/>
            <person name="Kuo S."/>
            <person name="Philippsen P."/>
        </authorList>
    </citation>
    <scope>GENOME REANNOTATION</scope>
    <source>
        <strain evidence="9">ATCC 10895 / CBS 109.51 / FGSC 9923 / NRRL Y-1056</strain>
    </source>
</reference>
<reference evidence="8 9" key="1">
    <citation type="journal article" date="2004" name="Science">
        <title>The Ashbya gossypii genome as a tool for mapping the ancient Saccharomyces cerevisiae genome.</title>
        <authorList>
            <person name="Dietrich F.S."/>
            <person name="Voegeli S."/>
            <person name="Brachat S."/>
            <person name="Lerch A."/>
            <person name="Gates K."/>
            <person name="Steiner S."/>
            <person name="Mohr C."/>
            <person name="Pohlmann R."/>
            <person name="Luedi P."/>
            <person name="Choi S."/>
            <person name="Wing R.A."/>
            <person name="Flavier A."/>
            <person name="Gaffney T.D."/>
            <person name="Philippsen P."/>
        </authorList>
    </citation>
    <scope>NUCLEOTIDE SEQUENCE [LARGE SCALE GENOMIC DNA]</scope>
    <source>
        <strain evidence="9">ATCC 10895 / CBS 109.51 / FGSC 9923 / NRRL Y-1056</strain>
    </source>
</reference>
<dbReference type="KEGG" id="ago:AGOS_ABR018C"/>
<evidence type="ECO:0000256" key="1">
    <source>
        <dbReference type="ARBA" id="ARBA00004123"/>
    </source>
</evidence>
<evidence type="ECO:0000256" key="3">
    <source>
        <dbReference type="ARBA" id="ARBA00023163"/>
    </source>
</evidence>
<dbReference type="GO" id="GO:0090575">
    <property type="term" value="C:RNA polymerase II transcription regulator complex"/>
    <property type="evidence" value="ECO:0000318"/>
    <property type="project" value="GO_Central"/>
</dbReference>
<gene>
    <name evidence="8" type="ORF">AGOS_ABR018C</name>
</gene>
<feature type="region of interest" description="Disordered" evidence="6">
    <location>
        <begin position="63"/>
        <end position="102"/>
    </location>
</feature>
<feature type="domain" description="BZIP" evidence="7">
    <location>
        <begin position="114"/>
        <end position="173"/>
    </location>
</feature>
<organism evidence="8 9">
    <name type="scientific">Eremothecium gossypii (strain ATCC 10895 / CBS 109.51 / FGSC 9923 / NRRL Y-1056)</name>
    <name type="common">Yeast</name>
    <name type="synonym">Ashbya gossypii</name>
    <dbReference type="NCBI Taxonomy" id="284811"/>
    <lineage>
        <taxon>Eukaryota</taxon>
        <taxon>Fungi</taxon>
        <taxon>Dikarya</taxon>
        <taxon>Ascomycota</taxon>
        <taxon>Saccharomycotina</taxon>
        <taxon>Saccharomycetes</taxon>
        <taxon>Saccharomycetales</taxon>
        <taxon>Saccharomycetaceae</taxon>
        <taxon>Eremothecium</taxon>
    </lineage>
</organism>
<keyword evidence="9" id="KW-1185">Reference proteome</keyword>
<dbReference type="GO" id="GO:0001228">
    <property type="term" value="F:DNA-binding transcription activator activity, RNA polymerase II-specific"/>
    <property type="evidence" value="ECO:0000318"/>
    <property type="project" value="GO_Central"/>
</dbReference>
<name>Q75DK3_EREGS</name>
<evidence type="ECO:0000313" key="9">
    <source>
        <dbReference type="Proteomes" id="UP000000591"/>
    </source>
</evidence>
<dbReference type="PANTHER" id="PTHR40621">
    <property type="entry name" value="TRANSCRIPTION FACTOR KAPC-RELATED"/>
    <property type="match status" value="1"/>
</dbReference>
<keyword evidence="5" id="KW-0175">Coiled coil</keyword>
<accession>Q75DK3</accession>
<dbReference type="AlphaFoldDB" id="Q75DK3"/>
<feature type="compositionally biased region" description="Low complexity" evidence="6">
    <location>
        <begin position="75"/>
        <end position="91"/>
    </location>
</feature>
<dbReference type="OrthoDB" id="4940293at2759"/>
<comment type="subcellular location">
    <subcellularLocation>
        <location evidence="1">Nucleus</location>
    </subcellularLocation>
</comment>
<feature type="compositionally biased region" description="Polar residues" evidence="6">
    <location>
        <begin position="92"/>
        <end position="102"/>
    </location>
</feature>
<protein>
    <submittedName>
        <fullName evidence="8">ABR018Cp</fullName>
    </submittedName>
</protein>
<dbReference type="InterPro" id="IPR050936">
    <property type="entry name" value="AP-1-like"/>
</dbReference>
<dbReference type="RefSeq" id="NP_982964.1">
    <property type="nucleotide sequence ID" value="NM_208317.1"/>
</dbReference>
<dbReference type="SMART" id="SM00338">
    <property type="entry name" value="BRLZ"/>
    <property type="match status" value="1"/>
</dbReference>
<evidence type="ECO:0000259" key="7">
    <source>
        <dbReference type="PROSITE" id="PS50217"/>
    </source>
</evidence>
<dbReference type="InterPro" id="IPR004827">
    <property type="entry name" value="bZIP"/>
</dbReference>
<dbReference type="eggNOG" id="ENOG502S4CX">
    <property type="taxonomic scope" value="Eukaryota"/>
</dbReference>
<sequence length="282" mass="31652">MRPEEQQHYFYNTGPDIRDPLGVPAALMHTEPGIRWPPQAEEHGMQAQVLSFNDGMCNYPMGAPPETAGYPQDVTPSTGSSSTPPGSSLGSQNHRQFVSPYSQDGMLDSLDLIEKKKAQNRAAQKAFRERKEARLRELEQKLKESEQNRDALFREVEQLKRENQVINNENRMLLQRTTNNPSAGAAEGPEKFTFPAKDTAISDPTEGGQKQGIQYFAGGKKLLTVPATWEYLHKISLQRDIDVYYIMQLLKGAEVCHGFGPAYPRELIDSLVGECLNEDRKS</sequence>
<keyword evidence="3" id="KW-0804">Transcription</keyword>